<dbReference type="EMBL" id="JYDH01000079">
    <property type="protein sequence ID" value="KRY33627.1"/>
    <property type="molecule type" value="Genomic_DNA"/>
</dbReference>
<dbReference type="AlphaFoldDB" id="A0A0V1B9H7"/>
<keyword evidence="2" id="KW-1185">Reference proteome</keyword>
<organism evidence="1 2">
    <name type="scientific">Trichinella spiralis</name>
    <name type="common">Trichina worm</name>
    <dbReference type="NCBI Taxonomy" id="6334"/>
    <lineage>
        <taxon>Eukaryota</taxon>
        <taxon>Metazoa</taxon>
        <taxon>Ecdysozoa</taxon>
        <taxon>Nematoda</taxon>
        <taxon>Enoplea</taxon>
        <taxon>Dorylaimia</taxon>
        <taxon>Trichinellida</taxon>
        <taxon>Trichinellidae</taxon>
        <taxon>Trichinella</taxon>
    </lineage>
</organism>
<accession>A0A0V1B9H7</accession>
<comment type="caution">
    <text evidence="1">The sequence shown here is derived from an EMBL/GenBank/DDBJ whole genome shotgun (WGS) entry which is preliminary data.</text>
</comment>
<name>A0A0V1B9H7_TRISP</name>
<gene>
    <name evidence="1" type="ORF">T01_3978</name>
</gene>
<evidence type="ECO:0000313" key="1">
    <source>
        <dbReference type="EMBL" id="KRY33627.1"/>
    </source>
</evidence>
<protein>
    <submittedName>
        <fullName evidence="1">Uncharacterized protein</fullName>
    </submittedName>
</protein>
<evidence type="ECO:0000313" key="2">
    <source>
        <dbReference type="Proteomes" id="UP000054776"/>
    </source>
</evidence>
<sequence>MLFITGWKFPKLGRTRDRHDHKLKSVRLNCPFEIECENENNLRQCNLGIYGNGELFNKINVEE</sequence>
<dbReference type="Proteomes" id="UP000054776">
    <property type="component" value="Unassembled WGS sequence"/>
</dbReference>
<dbReference type="InParanoid" id="A0A0V1B9H7"/>
<reference evidence="1 2" key="1">
    <citation type="submission" date="2015-01" db="EMBL/GenBank/DDBJ databases">
        <title>Evolution of Trichinella species and genotypes.</title>
        <authorList>
            <person name="Korhonen P.K."/>
            <person name="Edoardo P."/>
            <person name="Giuseppe L.R."/>
            <person name="Gasser R.B."/>
        </authorList>
    </citation>
    <scope>NUCLEOTIDE SEQUENCE [LARGE SCALE GENOMIC DNA]</scope>
    <source>
        <strain evidence="1">ISS3</strain>
    </source>
</reference>
<proteinExistence type="predicted"/>